<dbReference type="GO" id="GO:0046983">
    <property type="term" value="F:protein dimerization activity"/>
    <property type="evidence" value="ECO:0007669"/>
    <property type="project" value="InterPro"/>
</dbReference>
<name>A0A9J6EGB4_RHIMP</name>
<organism evidence="2 3">
    <name type="scientific">Rhipicephalus microplus</name>
    <name type="common">Cattle tick</name>
    <name type="synonym">Boophilus microplus</name>
    <dbReference type="NCBI Taxonomy" id="6941"/>
    <lineage>
        <taxon>Eukaryota</taxon>
        <taxon>Metazoa</taxon>
        <taxon>Ecdysozoa</taxon>
        <taxon>Arthropoda</taxon>
        <taxon>Chelicerata</taxon>
        <taxon>Arachnida</taxon>
        <taxon>Acari</taxon>
        <taxon>Parasitiformes</taxon>
        <taxon>Ixodida</taxon>
        <taxon>Ixodoidea</taxon>
        <taxon>Ixodidae</taxon>
        <taxon>Rhipicephalinae</taxon>
        <taxon>Rhipicephalus</taxon>
        <taxon>Boophilus</taxon>
    </lineage>
</organism>
<dbReference type="EMBL" id="JABSTU010000004">
    <property type="protein sequence ID" value="KAH8033268.1"/>
    <property type="molecule type" value="Genomic_DNA"/>
</dbReference>
<dbReference type="InterPro" id="IPR008906">
    <property type="entry name" value="HATC_C_dom"/>
</dbReference>
<reference evidence="2" key="2">
    <citation type="submission" date="2021-09" db="EMBL/GenBank/DDBJ databases">
        <authorList>
            <person name="Jia N."/>
            <person name="Wang J."/>
            <person name="Shi W."/>
            <person name="Du L."/>
            <person name="Sun Y."/>
            <person name="Zhan W."/>
            <person name="Jiang J."/>
            <person name="Wang Q."/>
            <person name="Zhang B."/>
            <person name="Ji P."/>
            <person name="Sakyi L.B."/>
            <person name="Cui X."/>
            <person name="Yuan T."/>
            <person name="Jiang B."/>
            <person name="Yang W."/>
            <person name="Lam T.T.-Y."/>
            <person name="Chang Q."/>
            <person name="Ding S."/>
            <person name="Wang X."/>
            <person name="Zhu J."/>
            <person name="Ruan X."/>
            <person name="Zhao L."/>
            <person name="Wei J."/>
            <person name="Que T."/>
            <person name="Du C."/>
            <person name="Cheng J."/>
            <person name="Dai P."/>
            <person name="Han X."/>
            <person name="Huang E."/>
            <person name="Gao Y."/>
            <person name="Liu J."/>
            <person name="Shao H."/>
            <person name="Ye R."/>
            <person name="Li L."/>
            <person name="Wei W."/>
            <person name="Wang X."/>
            <person name="Wang C."/>
            <person name="Huo Q."/>
            <person name="Li W."/>
            <person name="Guo W."/>
            <person name="Chen H."/>
            <person name="Chen S."/>
            <person name="Zhou L."/>
            <person name="Zhou L."/>
            <person name="Ni X."/>
            <person name="Tian J."/>
            <person name="Zhou Y."/>
            <person name="Sheng Y."/>
            <person name="Liu T."/>
            <person name="Pan Y."/>
            <person name="Xia L."/>
            <person name="Li J."/>
            <person name="Zhao F."/>
            <person name="Cao W."/>
        </authorList>
    </citation>
    <scope>NUCLEOTIDE SEQUENCE</scope>
    <source>
        <strain evidence="2">Rmic-2018</strain>
        <tissue evidence="2">Larvae</tissue>
    </source>
</reference>
<dbReference type="AlphaFoldDB" id="A0A9J6EGB4"/>
<accession>A0A9J6EGB4</accession>
<dbReference type="Pfam" id="PF05699">
    <property type="entry name" value="Dimer_Tnp_hAT"/>
    <property type="match status" value="1"/>
</dbReference>
<dbReference type="Proteomes" id="UP000821866">
    <property type="component" value="Chromosome 2"/>
</dbReference>
<gene>
    <name evidence="2" type="ORF">HPB51_008751</name>
</gene>
<evidence type="ECO:0000313" key="3">
    <source>
        <dbReference type="Proteomes" id="UP000821866"/>
    </source>
</evidence>
<comment type="caution">
    <text evidence="2">The sequence shown here is derived from an EMBL/GenBank/DDBJ whole genome shotgun (WGS) entry which is preliminary data.</text>
</comment>
<evidence type="ECO:0000259" key="1">
    <source>
        <dbReference type="Pfam" id="PF05699"/>
    </source>
</evidence>
<proteinExistence type="predicted"/>
<feature type="domain" description="HAT C-terminal dimerisation" evidence="1">
    <location>
        <begin position="78"/>
        <end position="119"/>
    </location>
</feature>
<evidence type="ECO:0000313" key="2">
    <source>
        <dbReference type="EMBL" id="KAH8033268.1"/>
    </source>
</evidence>
<sequence length="137" mass="15352">MHTKFLALKCENAEHEVRSLQYIAGQLQPQVICGDQVSSLIDEWNMLKCNGDRGTLHLEGRVDVYWTKVLCLKTTNGELKYPLLSKIIKALLCLPHGNADAERGFSENKNLLDGRNTLSIASINGMTQLRRHSTPTC</sequence>
<keyword evidence="3" id="KW-1185">Reference proteome</keyword>
<reference evidence="2" key="1">
    <citation type="journal article" date="2020" name="Cell">
        <title>Large-Scale Comparative Analyses of Tick Genomes Elucidate Their Genetic Diversity and Vector Capacities.</title>
        <authorList>
            <consortium name="Tick Genome and Microbiome Consortium (TIGMIC)"/>
            <person name="Jia N."/>
            <person name="Wang J."/>
            <person name="Shi W."/>
            <person name="Du L."/>
            <person name="Sun Y."/>
            <person name="Zhan W."/>
            <person name="Jiang J.F."/>
            <person name="Wang Q."/>
            <person name="Zhang B."/>
            <person name="Ji P."/>
            <person name="Bell-Sakyi L."/>
            <person name="Cui X.M."/>
            <person name="Yuan T.T."/>
            <person name="Jiang B.G."/>
            <person name="Yang W.F."/>
            <person name="Lam T.T."/>
            <person name="Chang Q.C."/>
            <person name="Ding S.J."/>
            <person name="Wang X.J."/>
            <person name="Zhu J.G."/>
            <person name="Ruan X.D."/>
            <person name="Zhao L."/>
            <person name="Wei J.T."/>
            <person name="Ye R.Z."/>
            <person name="Que T.C."/>
            <person name="Du C.H."/>
            <person name="Zhou Y.H."/>
            <person name="Cheng J.X."/>
            <person name="Dai P.F."/>
            <person name="Guo W.B."/>
            <person name="Han X.H."/>
            <person name="Huang E.J."/>
            <person name="Li L.F."/>
            <person name="Wei W."/>
            <person name="Gao Y.C."/>
            <person name="Liu J.Z."/>
            <person name="Shao H.Z."/>
            <person name="Wang X."/>
            <person name="Wang C.C."/>
            <person name="Yang T.C."/>
            <person name="Huo Q.B."/>
            <person name="Li W."/>
            <person name="Chen H.Y."/>
            <person name="Chen S.E."/>
            <person name="Zhou L.G."/>
            <person name="Ni X.B."/>
            <person name="Tian J.H."/>
            <person name="Sheng Y."/>
            <person name="Liu T."/>
            <person name="Pan Y.S."/>
            <person name="Xia L.Y."/>
            <person name="Li J."/>
            <person name="Zhao F."/>
            <person name="Cao W.C."/>
        </authorList>
    </citation>
    <scope>NUCLEOTIDE SEQUENCE</scope>
    <source>
        <strain evidence="2">Rmic-2018</strain>
    </source>
</reference>
<protein>
    <recommendedName>
        <fullName evidence="1">HAT C-terminal dimerisation domain-containing protein</fullName>
    </recommendedName>
</protein>